<dbReference type="EMBL" id="GANP01001172">
    <property type="protein sequence ID" value="JAB83296.1"/>
    <property type="molecule type" value="mRNA"/>
</dbReference>
<dbReference type="InterPro" id="IPR036880">
    <property type="entry name" value="Kunitz_BPTI_sf"/>
</dbReference>
<evidence type="ECO:0000256" key="2">
    <source>
        <dbReference type="SAM" id="SignalP"/>
    </source>
</evidence>
<accession>V5IJM6</accession>
<proteinExistence type="evidence at transcript level"/>
<dbReference type="Gene3D" id="4.10.410.10">
    <property type="entry name" value="Pancreatic trypsin inhibitor Kunitz domain"/>
    <property type="match status" value="1"/>
</dbReference>
<feature type="compositionally biased region" description="Polar residues" evidence="1">
    <location>
        <begin position="32"/>
        <end position="51"/>
    </location>
</feature>
<dbReference type="SUPFAM" id="SSF57362">
    <property type="entry name" value="BPTI-like"/>
    <property type="match status" value="1"/>
</dbReference>
<name>V5IJM6_IXORI</name>
<dbReference type="AlphaFoldDB" id="V5IJM6"/>
<evidence type="ECO:0000256" key="1">
    <source>
        <dbReference type="SAM" id="MobiDB-lite"/>
    </source>
</evidence>
<feature type="region of interest" description="Disordered" evidence="1">
    <location>
        <begin position="32"/>
        <end position="53"/>
    </location>
</feature>
<dbReference type="GO" id="GO:0004867">
    <property type="term" value="F:serine-type endopeptidase inhibitor activity"/>
    <property type="evidence" value="ECO:0007669"/>
    <property type="project" value="InterPro"/>
</dbReference>
<feature type="chain" id="PRO_5004737199" description="Salivary kunitz domain protein" evidence="2">
    <location>
        <begin position="21"/>
        <end position="106"/>
    </location>
</feature>
<organism evidence="3">
    <name type="scientific">Ixodes ricinus</name>
    <name type="common">Common tick</name>
    <name type="synonym">Acarus ricinus</name>
    <dbReference type="NCBI Taxonomy" id="34613"/>
    <lineage>
        <taxon>Eukaryota</taxon>
        <taxon>Metazoa</taxon>
        <taxon>Ecdysozoa</taxon>
        <taxon>Arthropoda</taxon>
        <taxon>Chelicerata</taxon>
        <taxon>Arachnida</taxon>
        <taxon>Acari</taxon>
        <taxon>Parasitiformes</taxon>
        <taxon>Ixodida</taxon>
        <taxon>Ixodoidea</taxon>
        <taxon>Ixodidae</taxon>
        <taxon>Ixodinae</taxon>
        <taxon>Ixodes</taxon>
    </lineage>
</organism>
<evidence type="ECO:0000313" key="3">
    <source>
        <dbReference type="EMBL" id="JAB83296.1"/>
    </source>
</evidence>
<reference evidence="3" key="1">
    <citation type="journal article" date="2015" name="Sci. Rep.">
        <title>Tissue- and time-dependent transcription in Ixodes ricinus salivary glands and midguts when blood feeding on the vertebrate host.</title>
        <authorList>
            <person name="Kotsyfakis M."/>
            <person name="Schwarz A."/>
            <person name="Erhart J."/>
            <person name="Ribeiro J.M."/>
        </authorList>
    </citation>
    <scope>NUCLEOTIDE SEQUENCE</scope>
    <source>
        <tissue evidence="3">Salivary gland and midgut</tissue>
    </source>
</reference>
<sequence>MSGIKLILLFSHICIVYVVGDEVGRINQKSLLQDRNAPETSENSSESSKAGRTNCYTTKTTCRRTKKWHFNHLVGRCETDTSSFCGGTDNTFGNFKECQEKLSNMR</sequence>
<keyword evidence="2" id="KW-0732">Signal</keyword>
<evidence type="ECO:0008006" key="4">
    <source>
        <dbReference type="Google" id="ProtNLM"/>
    </source>
</evidence>
<protein>
    <recommendedName>
        <fullName evidence="4">Salivary kunitz domain protein</fullName>
    </recommendedName>
</protein>
<feature type="signal peptide" evidence="2">
    <location>
        <begin position="1"/>
        <end position="20"/>
    </location>
</feature>